<accession>A0A9D7STS4</accession>
<dbReference type="EMBL" id="JADKGY010000001">
    <property type="protein sequence ID" value="MBK9981848.1"/>
    <property type="molecule type" value="Genomic_DNA"/>
</dbReference>
<protein>
    <recommendedName>
        <fullName evidence="3">Outer membrane protein beta-barrel domain-containing protein</fullName>
    </recommendedName>
</protein>
<reference evidence="1 2" key="1">
    <citation type="submission" date="2020-10" db="EMBL/GenBank/DDBJ databases">
        <title>Connecting structure to function with the recovery of over 1000 high-quality activated sludge metagenome-assembled genomes encoding full-length rRNA genes using long-read sequencing.</title>
        <authorList>
            <person name="Singleton C.M."/>
            <person name="Petriglieri F."/>
            <person name="Kristensen J.M."/>
            <person name="Kirkegaard R.H."/>
            <person name="Michaelsen T.Y."/>
            <person name="Andersen M.H."/>
            <person name="Karst S.M."/>
            <person name="Dueholm M.S."/>
            <person name="Nielsen P.H."/>
            <person name="Albertsen M."/>
        </authorList>
    </citation>
    <scope>NUCLEOTIDE SEQUENCE [LARGE SCALE GENOMIC DNA]</scope>
    <source>
        <strain evidence="1">Ribe_18-Q3-R11-54_MAXAC.273</strain>
    </source>
</reference>
<organism evidence="1 2">
    <name type="scientific">Candidatus Opimibacter skivensis</name>
    <dbReference type="NCBI Taxonomy" id="2982028"/>
    <lineage>
        <taxon>Bacteria</taxon>
        <taxon>Pseudomonadati</taxon>
        <taxon>Bacteroidota</taxon>
        <taxon>Saprospiria</taxon>
        <taxon>Saprospirales</taxon>
        <taxon>Saprospiraceae</taxon>
        <taxon>Candidatus Opimibacter</taxon>
    </lineage>
</organism>
<gene>
    <name evidence="1" type="ORF">IPP15_05385</name>
</gene>
<evidence type="ECO:0008006" key="3">
    <source>
        <dbReference type="Google" id="ProtNLM"/>
    </source>
</evidence>
<proteinExistence type="predicted"/>
<dbReference type="Proteomes" id="UP000808337">
    <property type="component" value="Unassembled WGS sequence"/>
</dbReference>
<sequence>MKSILLALGICSICTCYSTGQSSPKSVHFGASLTPQVSSMWNGSRDGTGRATFGYVIEVKLVTKLSDRLQLHAGLNVQDSEIKQRYNNLQWPSDVENGMWVPGRSYEQFEAKYFAIGLDGGFDFALTTKENNWSLNGSVALRRMLNVNDKLIINESGNLHDPIEDELKNTFNKTQILISLGCNYNFHIGAGCRFFIGPSFEYSIRDLIGFSVPQILWTYDGGHPVFFGLKTGVFF</sequence>
<evidence type="ECO:0000313" key="1">
    <source>
        <dbReference type="EMBL" id="MBK9981848.1"/>
    </source>
</evidence>
<name>A0A9D7STS4_9BACT</name>
<dbReference type="AlphaFoldDB" id="A0A9D7STS4"/>
<evidence type="ECO:0000313" key="2">
    <source>
        <dbReference type="Proteomes" id="UP000808337"/>
    </source>
</evidence>
<comment type="caution">
    <text evidence="1">The sequence shown here is derived from an EMBL/GenBank/DDBJ whole genome shotgun (WGS) entry which is preliminary data.</text>
</comment>